<name>A0A9D2H867_9FIRM</name>
<evidence type="ECO:0000259" key="1">
    <source>
        <dbReference type="Pfam" id="PF22691"/>
    </source>
</evidence>
<dbReference type="PIRSF" id="PIRSF000429">
    <property type="entry name" value="Ac-CoA_Ac_transf"/>
    <property type="match status" value="1"/>
</dbReference>
<dbReference type="Proteomes" id="UP000824223">
    <property type="component" value="Unassembled WGS sequence"/>
</dbReference>
<accession>A0A9D2H867</accession>
<comment type="caution">
    <text evidence="2">The sequence shown here is derived from an EMBL/GenBank/DDBJ whole genome shotgun (WGS) entry which is preliminary data.</text>
</comment>
<reference evidence="2" key="2">
    <citation type="submission" date="2021-04" db="EMBL/GenBank/DDBJ databases">
        <authorList>
            <person name="Gilroy R."/>
        </authorList>
    </citation>
    <scope>NUCLEOTIDE SEQUENCE</scope>
    <source>
        <strain evidence="2">ChiSjej2B20-11307</strain>
    </source>
</reference>
<evidence type="ECO:0000313" key="2">
    <source>
        <dbReference type="EMBL" id="HJA05569.1"/>
    </source>
</evidence>
<dbReference type="PANTHER" id="PTHR42870">
    <property type="entry name" value="ACETYL-COA C-ACETYLTRANSFERASE"/>
    <property type="match status" value="1"/>
</dbReference>
<sequence length="394" mass="43214">MAFEELKNKIAIAGIGYTEQGKVPGRTAVSFHCEAVRNAIEDAGIDKKDVDALLLYRHFDAIGGDYDVTAFTVAEQLGIRPEVVSQETYCTRSWLYYSIGLLASGIVKYVVLSYGDNARSARRSFVKELNKGEATDELAAYGDLSTMAKYSMLAQKAMSLYATGPEVWKEIAIAQRRWANLNPIAAMNKKILDEEGYYGSGMVTEPLRLLDATPNTDGGRAIVLTTAERAKKLNRHPVVTIRGFGSANQPVSPYRINAEDSDSAAARSSHQAFEMAGVNHGDIDACEIYDCFTYTVEATLRDYGFFKGNDAGEFLTKERLGPGGEFPVNTSGGMLSEAYFMGLTPVSEGVMQLMDRCGKRQLGRYPGTKRPELIMCSDNGGVFQSHVSLILERM</sequence>
<protein>
    <submittedName>
        <fullName evidence="2">Thiolase family protein</fullName>
    </submittedName>
</protein>
<dbReference type="CDD" id="cd00829">
    <property type="entry name" value="SCP-x_thiolase"/>
    <property type="match status" value="1"/>
</dbReference>
<dbReference type="GO" id="GO:0016747">
    <property type="term" value="F:acyltransferase activity, transferring groups other than amino-acyl groups"/>
    <property type="evidence" value="ECO:0007669"/>
    <property type="project" value="InterPro"/>
</dbReference>
<gene>
    <name evidence="2" type="ORF">H9798_00235</name>
</gene>
<dbReference type="InterPro" id="IPR016039">
    <property type="entry name" value="Thiolase-like"/>
</dbReference>
<evidence type="ECO:0000313" key="3">
    <source>
        <dbReference type="Proteomes" id="UP000824223"/>
    </source>
</evidence>
<dbReference type="Pfam" id="PF22691">
    <property type="entry name" value="Thiolase_C_1"/>
    <property type="match status" value="1"/>
</dbReference>
<dbReference type="SUPFAM" id="SSF53901">
    <property type="entry name" value="Thiolase-like"/>
    <property type="match status" value="1"/>
</dbReference>
<dbReference type="PANTHER" id="PTHR42870:SF1">
    <property type="entry name" value="NON-SPECIFIC LIPID-TRANSFER PROTEIN-LIKE 2"/>
    <property type="match status" value="1"/>
</dbReference>
<dbReference type="EMBL" id="DXAK01000001">
    <property type="protein sequence ID" value="HJA05569.1"/>
    <property type="molecule type" value="Genomic_DNA"/>
</dbReference>
<organism evidence="2 3">
    <name type="scientific">Candidatus Mediterraneibacter pullicola</name>
    <dbReference type="NCBI Taxonomy" id="2838682"/>
    <lineage>
        <taxon>Bacteria</taxon>
        <taxon>Bacillati</taxon>
        <taxon>Bacillota</taxon>
        <taxon>Clostridia</taxon>
        <taxon>Lachnospirales</taxon>
        <taxon>Lachnospiraceae</taxon>
        <taxon>Mediterraneibacter</taxon>
    </lineage>
</organism>
<dbReference type="InterPro" id="IPR002155">
    <property type="entry name" value="Thiolase"/>
</dbReference>
<dbReference type="Gene3D" id="3.40.47.10">
    <property type="match status" value="1"/>
</dbReference>
<dbReference type="AlphaFoldDB" id="A0A9D2H867"/>
<dbReference type="InterPro" id="IPR055140">
    <property type="entry name" value="Thiolase_C_2"/>
</dbReference>
<reference evidence="2" key="1">
    <citation type="journal article" date="2021" name="PeerJ">
        <title>Extensive microbial diversity within the chicken gut microbiome revealed by metagenomics and culture.</title>
        <authorList>
            <person name="Gilroy R."/>
            <person name="Ravi A."/>
            <person name="Getino M."/>
            <person name="Pursley I."/>
            <person name="Horton D.L."/>
            <person name="Alikhan N.F."/>
            <person name="Baker D."/>
            <person name="Gharbi K."/>
            <person name="Hall N."/>
            <person name="Watson M."/>
            <person name="Adriaenssens E.M."/>
            <person name="Foster-Nyarko E."/>
            <person name="Jarju S."/>
            <person name="Secka A."/>
            <person name="Antonio M."/>
            <person name="Oren A."/>
            <person name="Chaudhuri R.R."/>
            <person name="La Ragione R."/>
            <person name="Hildebrand F."/>
            <person name="Pallen M.J."/>
        </authorList>
    </citation>
    <scope>NUCLEOTIDE SEQUENCE</scope>
    <source>
        <strain evidence="2">ChiSjej2B20-11307</strain>
    </source>
</reference>
<feature type="domain" description="Thiolase C-terminal" evidence="1">
    <location>
        <begin position="263"/>
        <end position="393"/>
    </location>
</feature>
<proteinExistence type="predicted"/>